<protein>
    <submittedName>
        <fullName evidence="1">Uncharacterized protein</fullName>
    </submittedName>
</protein>
<dbReference type="Proteomes" id="UP000064525">
    <property type="component" value="Chromosome I"/>
</dbReference>
<dbReference type="PATRIC" id="fig|76936.10.peg.1700"/>
<gene>
    <name evidence="1" type="ORF">BN2458_PEG1740</name>
</gene>
<organism evidence="1 2">
    <name type="scientific">Helicobacter typhlonius</name>
    <dbReference type="NCBI Taxonomy" id="76936"/>
    <lineage>
        <taxon>Bacteria</taxon>
        <taxon>Pseudomonadati</taxon>
        <taxon>Campylobacterota</taxon>
        <taxon>Epsilonproteobacteria</taxon>
        <taxon>Campylobacterales</taxon>
        <taxon>Helicobacteraceae</taxon>
        <taxon>Helicobacter</taxon>
    </lineage>
</organism>
<proteinExistence type="predicted"/>
<evidence type="ECO:0000313" key="1">
    <source>
        <dbReference type="EMBL" id="CUU40623.1"/>
    </source>
</evidence>
<dbReference type="KEGG" id="hty:BN2458_PEG1740"/>
<sequence>MQKYYQIKTLRFDFLKRLPSKIFARTFLKFVFYKIET</sequence>
<name>A0A0S4PWB1_9HELI</name>
<dbReference type="AlphaFoldDB" id="A0A0S4PWB1"/>
<evidence type="ECO:0000313" key="2">
    <source>
        <dbReference type="Proteomes" id="UP000064525"/>
    </source>
</evidence>
<dbReference type="EMBL" id="LN907858">
    <property type="protein sequence ID" value="CUU40623.1"/>
    <property type="molecule type" value="Genomic_DNA"/>
</dbReference>
<accession>A0A0S4PWB1</accession>
<reference evidence="2" key="1">
    <citation type="submission" date="2015-11" db="EMBL/GenBank/DDBJ databases">
        <authorList>
            <person name="Anvar S.Y."/>
        </authorList>
    </citation>
    <scope>NUCLEOTIDE SEQUENCE [LARGE SCALE GENOMIC DNA]</scope>
</reference>